<protein>
    <submittedName>
        <fullName evidence="1">Uncharacterized protein</fullName>
    </submittedName>
</protein>
<evidence type="ECO:0000313" key="1">
    <source>
        <dbReference type="EMBL" id="EKC75962.1"/>
    </source>
</evidence>
<dbReference type="AlphaFoldDB" id="K1TSC0"/>
<name>K1TSC0_9ZZZZ</name>
<dbReference type="EMBL" id="AJWY01003229">
    <property type="protein sequence ID" value="EKC75962.1"/>
    <property type="molecule type" value="Genomic_DNA"/>
</dbReference>
<reference evidence="1" key="1">
    <citation type="journal article" date="2013" name="Environ. Microbiol.">
        <title>Microbiota from the distal guts of lean and obese adolescents exhibit partial functional redundancy besides clear differences in community structure.</title>
        <authorList>
            <person name="Ferrer M."/>
            <person name="Ruiz A."/>
            <person name="Lanza F."/>
            <person name="Haange S.B."/>
            <person name="Oberbach A."/>
            <person name="Till H."/>
            <person name="Bargiela R."/>
            <person name="Campoy C."/>
            <person name="Segura M.T."/>
            <person name="Richter M."/>
            <person name="von Bergen M."/>
            <person name="Seifert J."/>
            <person name="Suarez A."/>
        </authorList>
    </citation>
    <scope>NUCLEOTIDE SEQUENCE</scope>
</reference>
<gene>
    <name evidence="1" type="ORF">LEA_04936</name>
</gene>
<sequence length="86" mass="10247">MKKEEVGRLTEQRALDTLTEKIESFEIEGNDKEQITLYLYPLQLGRLAMISRRLIDLDLIFDDEQMEGAVKRMWTICSENQKRWPK</sequence>
<organism evidence="1">
    <name type="scientific">human gut metagenome</name>
    <dbReference type="NCBI Taxonomy" id="408170"/>
    <lineage>
        <taxon>unclassified sequences</taxon>
        <taxon>metagenomes</taxon>
        <taxon>organismal metagenomes</taxon>
    </lineage>
</organism>
<comment type="caution">
    <text evidence="1">The sequence shown here is derived from an EMBL/GenBank/DDBJ whole genome shotgun (WGS) entry which is preliminary data.</text>
</comment>
<proteinExistence type="predicted"/>
<accession>K1TSC0</accession>